<dbReference type="CDD" id="cd00609">
    <property type="entry name" value="AAT_like"/>
    <property type="match status" value="1"/>
</dbReference>
<proteinExistence type="predicted"/>
<dbReference type="InterPro" id="IPR015422">
    <property type="entry name" value="PyrdxlP-dep_Trfase_small"/>
</dbReference>
<dbReference type="InterPro" id="IPR015421">
    <property type="entry name" value="PyrdxlP-dep_Trfase_major"/>
</dbReference>
<name>A0A7E4VWX0_PANRE</name>
<dbReference type="SUPFAM" id="SSF53383">
    <property type="entry name" value="PLP-dependent transferases"/>
    <property type="match status" value="1"/>
</dbReference>
<dbReference type="Gene3D" id="3.90.1150.10">
    <property type="entry name" value="Aspartate Aminotransferase, domain 1"/>
    <property type="match status" value="1"/>
</dbReference>
<dbReference type="Pfam" id="PF00155">
    <property type="entry name" value="Aminotran_1_2"/>
    <property type="match status" value="1"/>
</dbReference>
<reference evidence="3" key="1">
    <citation type="journal article" date="2013" name="Genetics">
        <title>The draft genome and transcriptome of Panagrellus redivivus are shaped by the harsh demands of a free-living lifestyle.</title>
        <authorList>
            <person name="Srinivasan J."/>
            <person name="Dillman A.R."/>
            <person name="Macchietto M.G."/>
            <person name="Heikkinen L."/>
            <person name="Lakso M."/>
            <person name="Fracchia K.M."/>
            <person name="Antoshechkin I."/>
            <person name="Mortazavi A."/>
            <person name="Wong G."/>
            <person name="Sternberg P.W."/>
        </authorList>
    </citation>
    <scope>NUCLEOTIDE SEQUENCE [LARGE SCALE GENOMIC DNA]</scope>
    <source>
        <strain evidence="3">MT8872</strain>
    </source>
</reference>
<dbReference type="PRINTS" id="PR00753">
    <property type="entry name" value="ACCSYNTHASE"/>
</dbReference>
<dbReference type="GO" id="GO:0030170">
    <property type="term" value="F:pyridoxal phosphate binding"/>
    <property type="evidence" value="ECO:0007669"/>
    <property type="project" value="InterPro"/>
</dbReference>
<evidence type="ECO:0000259" key="2">
    <source>
        <dbReference type="Pfam" id="PF00155"/>
    </source>
</evidence>
<dbReference type="Gene3D" id="3.40.640.10">
    <property type="entry name" value="Type I PLP-dependent aspartate aminotransferase-like (Major domain)"/>
    <property type="match status" value="1"/>
</dbReference>
<dbReference type="GO" id="GO:0006520">
    <property type="term" value="P:amino acid metabolic process"/>
    <property type="evidence" value="ECO:0007669"/>
    <property type="project" value="TreeGrafter"/>
</dbReference>
<protein>
    <submittedName>
        <fullName evidence="4">Aminotran_1_2 domain-containing protein</fullName>
    </submittedName>
</protein>
<dbReference type="GO" id="GO:0008483">
    <property type="term" value="F:transaminase activity"/>
    <property type="evidence" value="ECO:0007669"/>
    <property type="project" value="TreeGrafter"/>
</dbReference>
<dbReference type="PANTHER" id="PTHR43795">
    <property type="entry name" value="BIFUNCTIONAL ASPARTATE AMINOTRANSFERASE AND GLUTAMATE/ASPARTATE-PREPHENATE AMINOTRANSFERASE-RELATED"/>
    <property type="match status" value="1"/>
</dbReference>
<sequence>MNVLTDIYGNVMYHLSNVLSALQAPKFRAETLRLISNGKHSLSERCRKGLMIQYGINDINVLKASDPFHAEKNPEGHLDFSSADNILSLDLVVEKFNSIDWNKFDRTELNFYTTPGGTPETKRVFADLINEFTTPGLKNPVQPGQLLTIAGTTMVCDLLGQILFDEGDVMLTHSPFYHRFPNDFSDRGLIEIGEVSTITSKGFELKVERFEDAYQAARLRGKNVRAILLVNPRNPDAGYFTLDELKPIVDWAVKEHNLFVILDEIYDLSVYDPIEGVPFESAIRLFDNDPSLDRDKLVWMSGLSKNFSLPGLRTAVMYTPNVDVLAATRRFLMYQGPNATTEFIVRELVGDKDWVRNVFLPESNRRLRLFRDKVVTWLESVKQKTGKDITWVTPRAGFFIFINFGSFLDSKTFEAEERLQLKFFQQKVLFVRGKSLKMPVPGWFRIVFSSYDEDGLQKGLTRIGRALGVADL</sequence>
<dbReference type="InterPro" id="IPR004839">
    <property type="entry name" value="Aminotransferase_I/II_large"/>
</dbReference>
<evidence type="ECO:0000313" key="4">
    <source>
        <dbReference type="WBParaSite" id="Pan_g3422.t1"/>
    </source>
</evidence>
<dbReference type="InterPro" id="IPR015424">
    <property type="entry name" value="PyrdxlP-dep_Trfase"/>
</dbReference>
<dbReference type="AlphaFoldDB" id="A0A7E4VWX0"/>
<reference evidence="4" key="2">
    <citation type="submission" date="2020-10" db="UniProtKB">
        <authorList>
            <consortium name="WormBaseParasite"/>
        </authorList>
    </citation>
    <scope>IDENTIFICATION</scope>
</reference>
<dbReference type="PANTHER" id="PTHR43795:SF39">
    <property type="entry name" value="AMINOTRANSFERASE CLASS I_CLASSII DOMAIN-CONTAINING PROTEIN"/>
    <property type="match status" value="1"/>
</dbReference>
<dbReference type="WBParaSite" id="Pan_g3422.t1">
    <property type="protein sequence ID" value="Pan_g3422.t1"/>
    <property type="gene ID" value="Pan_g3422"/>
</dbReference>
<organism evidence="3 4">
    <name type="scientific">Panagrellus redivivus</name>
    <name type="common">Microworm</name>
    <dbReference type="NCBI Taxonomy" id="6233"/>
    <lineage>
        <taxon>Eukaryota</taxon>
        <taxon>Metazoa</taxon>
        <taxon>Ecdysozoa</taxon>
        <taxon>Nematoda</taxon>
        <taxon>Chromadorea</taxon>
        <taxon>Rhabditida</taxon>
        <taxon>Tylenchina</taxon>
        <taxon>Panagrolaimomorpha</taxon>
        <taxon>Panagrolaimoidea</taxon>
        <taxon>Panagrolaimidae</taxon>
        <taxon>Panagrellus</taxon>
    </lineage>
</organism>
<dbReference type="InterPro" id="IPR050478">
    <property type="entry name" value="Ethylene_sulfur-biosynth"/>
</dbReference>
<feature type="domain" description="Aminotransferase class I/classII large" evidence="2">
    <location>
        <begin position="94"/>
        <end position="463"/>
    </location>
</feature>
<keyword evidence="1" id="KW-0663">Pyridoxal phosphate</keyword>
<evidence type="ECO:0000313" key="3">
    <source>
        <dbReference type="Proteomes" id="UP000492821"/>
    </source>
</evidence>
<evidence type="ECO:0000256" key="1">
    <source>
        <dbReference type="ARBA" id="ARBA00022898"/>
    </source>
</evidence>
<keyword evidence="3" id="KW-1185">Reference proteome</keyword>
<dbReference type="Proteomes" id="UP000492821">
    <property type="component" value="Unassembled WGS sequence"/>
</dbReference>
<accession>A0A7E4VWX0</accession>